<dbReference type="PANTHER" id="PTHR36852">
    <property type="entry name" value="PROTEIN GVPL 2"/>
    <property type="match status" value="1"/>
</dbReference>
<dbReference type="EMBL" id="FOUP01000028">
    <property type="protein sequence ID" value="SFO89664.1"/>
    <property type="molecule type" value="Genomic_DNA"/>
</dbReference>
<dbReference type="RefSeq" id="WP_093160234.1">
    <property type="nucleotide sequence ID" value="NZ_FOUP01000028.1"/>
</dbReference>
<evidence type="ECO:0000256" key="3">
    <source>
        <dbReference type="ARBA" id="ARBA00035643"/>
    </source>
</evidence>
<evidence type="ECO:0000313" key="6">
    <source>
        <dbReference type="Proteomes" id="UP000199398"/>
    </source>
</evidence>
<sequence>MTTDAQRGQGAAAVPTEGTRGFYVYGILRSSGAVPGDLASVGDEETPVRTASHGDLAAAISEVHLNRPLGTRDDLLAHEHVLDAIAAETTVLPIRFGAVVNSVDAVVDELLAPNAESFEAVLSQLDGTIQFAVRGRYLDSAHIREIVAEDPAIRELRESLRGVSPDAGYDARLKLGEMVSNAVTEKRALDLQQLVDAVSGSVVATSERSVGGEDDAFDVAMLVERERREEFEASVDALGDQWSGRVQLRLVGPLAPYDFLPEE</sequence>
<comment type="similarity">
    <text evidence="3">Belongs to the gas vesicle GvpF/GvpL family.</text>
</comment>
<dbReference type="Proteomes" id="UP000199398">
    <property type="component" value="Unassembled WGS sequence"/>
</dbReference>
<dbReference type="OrthoDB" id="3867411at2"/>
<dbReference type="STRING" id="455193.SAMN05421805_12852"/>
<protein>
    <submittedName>
        <fullName evidence="4">Gas vesicle protein GvpL/GvpF</fullName>
    </submittedName>
    <submittedName>
        <fullName evidence="5">Gas vesicle synthesis protein GvpL/GvpF</fullName>
    </submittedName>
</protein>
<comment type="subcellular location">
    <subcellularLocation>
        <location evidence="2">Gas vesicle</location>
    </subcellularLocation>
</comment>
<organism evidence="5 6">
    <name type="scientific">Saccharopolyspora antimicrobica</name>
    <dbReference type="NCBI Taxonomy" id="455193"/>
    <lineage>
        <taxon>Bacteria</taxon>
        <taxon>Bacillati</taxon>
        <taxon>Actinomycetota</taxon>
        <taxon>Actinomycetes</taxon>
        <taxon>Pseudonocardiales</taxon>
        <taxon>Pseudonocardiaceae</taxon>
        <taxon>Saccharopolyspora</taxon>
    </lineage>
</organism>
<dbReference type="EMBL" id="RBXX01000002">
    <property type="protein sequence ID" value="RKT89095.1"/>
    <property type="molecule type" value="Genomic_DNA"/>
</dbReference>
<name>A0A1I5KX76_9PSEU</name>
<dbReference type="Proteomes" id="UP000270697">
    <property type="component" value="Unassembled WGS sequence"/>
</dbReference>
<evidence type="ECO:0000313" key="5">
    <source>
        <dbReference type="EMBL" id="SFO89664.1"/>
    </source>
</evidence>
<dbReference type="GO" id="GO:0031411">
    <property type="term" value="C:gas vesicle"/>
    <property type="evidence" value="ECO:0007669"/>
    <property type="project" value="UniProtKB-SubCell"/>
</dbReference>
<evidence type="ECO:0000256" key="1">
    <source>
        <dbReference type="ARBA" id="ARBA00022987"/>
    </source>
</evidence>
<dbReference type="AlphaFoldDB" id="A0A1I5KX76"/>
<keyword evidence="1" id="KW-0304">Gas vesicle</keyword>
<dbReference type="Pfam" id="PF06386">
    <property type="entry name" value="GvpL_GvpF"/>
    <property type="match status" value="1"/>
</dbReference>
<accession>A0A1I5KX76</accession>
<reference evidence="5 6" key="1">
    <citation type="submission" date="2016-10" db="EMBL/GenBank/DDBJ databases">
        <authorList>
            <person name="de Groot N.N."/>
        </authorList>
    </citation>
    <scope>NUCLEOTIDE SEQUENCE [LARGE SCALE GENOMIC DNA]</scope>
    <source>
        <strain evidence="5 6">CPCC 201259</strain>
    </source>
</reference>
<reference evidence="4 7" key="2">
    <citation type="submission" date="2018-10" db="EMBL/GenBank/DDBJ databases">
        <title>Sequencing the genomes of 1000 actinobacteria strains.</title>
        <authorList>
            <person name="Klenk H.-P."/>
        </authorList>
    </citation>
    <scope>NUCLEOTIDE SEQUENCE [LARGE SCALE GENOMIC DNA]</scope>
    <source>
        <strain evidence="4 7">DSM 45119</strain>
    </source>
</reference>
<proteinExistence type="inferred from homology"/>
<dbReference type="PANTHER" id="PTHR36852:SF1">
    <property type="entry name" value="PROTEIN GVPL 2"/>
    <property type="match status" value="1"/>
</dbReference>
<dbReference type="GO" id="GO:0031412">
    <property type="term" value="P:gas vesicle organization"/>
    <property type="evidence" value="ECO:0007669"/>
    <property type="project" value="InterPro"/>
</dbReference>
<keyword evidence="7" id="KW-1185">Reference proteome</keyword>
<gene>
    <name evidence="4" type="ORF">ATL45_7542</name>
    <name evidence="5" type="ORF">SAMN05421805_12852</name>
</gene>
<evidence type="ECO:0000313" key="7">
    <source>
        <dbReference type="Proteomes" id="UP000270697"/>
    </source>
</evidence>
<dbReference type="InterPro" id="IPR009430">
    <property type="entry name" value="GvpL/GvpF"/>
</dbReference>
<evidence type="ECO:0000313" key="4">
    <source>
        <dbReference type="EMBL" id="RKT89095.1"/>
    </source>
</evidence>
<evidence type="ECO:0000256" key="2">
    <source>
        <dbReference type="ARBA" id="ARBA00035108"/>
    </source>
</evidence>